<dbReference type="Proteomes" id="UP000054783">
    <property type="component" value="Unassembled WGS sequence"/>
</dbReference>
<evidence type="ECO:0000313" key="1">
    <source>
        <dbReference type="EMBL" id="KRY16834.1"/>
    </source>
</evidence>
<accession>A0A0V0ZWN8</accession>
<reference evidence="1 2" key="1">
    <citation type="submission" date="2015-01" db="EMBL/GenBank/DDBJ databases">
        <title>Evolution of Trichinella species and genotypes.</title>
        <authorList>
            <person name="Korhonen P.K."/>
            <person name="Edoardo P."/>
            <person name="Giuseppe L.R."/>
            <person name="Gasser R.B."/>
        </authorList>
    </citation>
    <scope>NUCLEOTIDE SEQUENCE [LARGE SCALE GENOMIC DNA]</scope>
    <source>
        <strain evidence="1">ISS2496</strain>
    </source>
</reference>
<dbReference type="OrthoDB" id="6152074at2759"/>
<dbReference type="EMBL" id="JYDQ01000072">
    <property type="protein sequence ID" value="KRY16834.1"/>
    <property type="molecule type" value="Genomic_DNA"/>
</dbReference>
<proteinExistence type="predicted"/>
<comment type="caution">
    <text evidence="1">The sequence shown here is derived from an EMBL/GenBank/DDBJ whole genome shotgun (WGS) entry which is preliminary data.</text>
</comment>
<dbReference type="AlphaFoldDB" id="A0A0V0ZWN8"/>
<protein>
    <recommendedName>
        <fullName evidence="3">PiggyBac transposable element-derived protein domain-containing protein</fullName>
    </recommendedName>
</protein>
<sequence>MSEQALKDSGQGTTNFRTTIARAIIAVAWYDNRRVTLTSIYLGFNQECELFLGQKTDSMDLLAFMTSISKLLCLTNKALTPREGRRSETVLYKKHLNQAHQLEQDQDRQLCMMHRKIR</sequence>
<evidence type="ECO:0008006" key="3">
    <source>
        <dbReference type="Google" id="ProtNLM"/>
    </source>
</evidence>
<name>A0A0V0ZWN8_9BILA</name>
<organism evidence="1 2">
    <name type="scientific">Trichinella patagoniensis</name>
    <dbReference type="NCBI Taxonomy" id="990121"/>
    <lineage>
        <taxon>Eukaryota</taxon>
        <taxon>Metazoa</taxon>
        <taxon>Ecdysozoa</taxon>
        <taxon>Nematoda</taxon>
        <taxon>Enoplea</taxon>
        <taxon>Dorylaimia</taxon>
        <taxon>Trichinellida</taxon>
        <taxon>Trichinellidae</taxon>
        <taxon>Trichinella</taxon>
    </lineage>
</organism>
<keyword evidence="2" id="KW-1185">Reference proteome</keyword>
<gene>
    <name evidence="1" type="ORF">T12_7565</name>
</gene>
<evidence type="ECO:0000313" key="2">
    <source>
        <dbReference type="Proteomes" id="UP000054783"/>
    </source>
</evidence>